<reference evidence="1 2" key="1">
    <citation type="submission" date="2024-06" db="EMBL/GenBank/DDBJ databases">
        <title>A chromosome level genome sequence of Diviner's sage (Salvia divinorum).</title>
        <authorList>
            <person name="Ford S.A."/>
            <person name="Ro D.-K."/>
            <person name="Ness R.W."/>
            <person name="Phillips M.A."/>
        </authorList>
    </citation>
    <scope>NUCLEOTIDE SEQUENCE [LARGE SCALE GENOMIC DNA]</scope>
    <source>
        <strain evidence="1">SAF-2024a</strain>
        <tissue evidence="1">Leaf</tissue>
    </source>
</reference>
<protein>
    <recommendedName>
        <fullName evidence="3">Maturase K</fullName>
    </recommendedName>
</protein>
<accession>A0ABD1IBQ8</accession>
<organism evidence="1 2">
    <name type="scientific">Salvia divinorum</name>
    <name type="common">Maria pastora</name>
    <name type="synonym">Diviner's sage</name>
    <dbReference type="NCBI Taxonomy" id="28513"/>
    <lineage>
        <taxon>Eukaryota</taxon>
        <taxon>Viridiplantae</taxon>
        <taxon>Streptophyta</taxon>
        <taxon>Embryophyta</taxon>
        <taxon>Tracheophyta</taxon>
        <taxon>Spermatophyta</taxon>
        <taxon>Magnoliopsida</taxon>
        <taxon>eudicotyledons</taxon>
        <taxon>Gunneridae</taxon>
        <taxon>Pentapetalae</taxon>
        <taxon>asterids</taxon>
        <taxon>lamiids</taxon>
        <taxon>Lamiales</taxon>
        <taxon>Lamiaceae</taxon>
        <taxon>Nepetoideae</taxon>
        <taxon>Mentheae</taxon>
        <taxon>Salviinae</taxon>
        <taxon>Salvia</taxon>
        <taxon>Salvia subgen. Calosphace</taxon>
    </lineage>
</organism>
<dbReference type="AlphaFoldDB" id="A0ABD1IBQ8"/>
<evidence type="ECO:0008006" key="3">
    <source>
        <dbReference type="Google" id="ProtNLM"/>
    </source>
</evidence>
<gene>
    <name evidence="1" type="ORF">AAHA92_01604</name>
</gene>
<comment type="caution">
    <text evidence="1">The sequence shown here is derived from an EMBL/GenBank/DDBJ whole genome shotgun (WGS) entry which is preliminary data.</text>
</comment>
<dbReference type="EMBL" id="JBEAFC010000002">
    <property type="protein sequence ID" value="KAL1565932.1"/>
    <property type="molecule type" value="Genomic_DNA"/>
</dbReference>
<keyword evidence="2" id="KW-1185">Reference proteome</keyword>
<proteinExistence type="predicted"/>
<sequence>MLLYICSEILSICRRTNSTHSLDEQIQINSVYTSIERYSDPKSPTLDHKHAVSYSCCFDRSFLTQLDFVNIRASDYASGAFDLLSISHAPAYDVLLRILAYFSRSFQSERFGAVLSVPTSCLDRTIFCFSRGSELVLEILRILDGFWIGIRSSIQP</sequence>
<dbReference type="Proteomes" id="UP001567538">
    <property type="component" value="Unassembled WGS sequence"/>
</dbReference>
<evidence type="ECO:0000313" key="2">
    <source>
        <dbReference type="Proteomes" id="UP001567538"/>
    </source>
</evidence>
<name>A0ABD1IBQ8_SALDI</name>
<evidence type="ECO:0000313" key="1">
    <source>
        <dbReference type="EMBL" id="KAL1565932.1"/>
    </source>
</evidence>